<dbReference type="GO" id="GO:0032259">
    <property type="term" value="P:methylation"/>
    <property type="evidence" value="ECO:0007669"/>
    <property type="project" value="UniProtKB-KW"/>
</dbReference>
<dbReference type="Gene3D" id="1.10.10.60">
    <property type="entry name" value="Homeodomain-like"/>
    <property type="match status" value="1"/>
</dbReference>
<dbReference type="PIRSF" id="PIRSF000409">
    <property type="entry name" value="Ada"/>
    <property type="match status" value="1"/>
</dbReference>
<dbReference type="Gene3D" id="1.10.10.10">
    <property type="entry name" value="Winged helix-like DNA-binding domain superfamily/Winged helix DNA-binding domain"/>
    <property type="match status" value="1"/>
</dbReference>
<evidence type="ECO:0000256" key="6">
    <source>
        <dbReference type="ARBA" id="ARBA00023015"/>
    </source>
</evidence>
<evidence type="ECO:0000256" key="1">
    <source>
        <dbReference type="ARBA" id="ARBA00001286"/>
    </source>
</evidence>
<dbReference type="GO" id="GO:0008168">
    <property type="term" value="F:methyltransferase activity"/>
    <property type="evidence" value="ECO:0007669"/>
    <property type="project" value="UniProtKB-KW"/>
</dbReference>
<evidence type="ECO:0000313" key="13">
    <source>
        <dbReference type="Proteomes" id="UP000825886"/>
    </source>
</evidence>
<keyword evidence="12" id="KW-0238">DNA-binding</keyword>
<keyword evidence="3 12" id="KW-0489">Methyltransferase</keyword>
<keyword evidence="4 12" id="KW-0808">Transferase</keyword>
<dbReference type="SUPFAM" id="SSF53155">
    <property type="entry name" value="Methylated DNA-protein cysteine methyltransferase domain"/>
    <property type="match status" value="1"/>
</dbReference>
<dbReference type="EC" id="2.1.1.-" evidence="12"/>
<dbReference type="SUPFAM" id="SSF46767">
    <property type="entry name" value="Methylated DNA-protein cysteine methyltransferase, C-terminal domain"/>
    <property type="match status" value="1"/>
</dbReference>
<dbReference type="Gene3D" id="3.30.160.70">
    <property type="entry name" value="Methylated DNA-protein cysteine methyltransferase domain"/>
    <property type="match status" value="1"/>
</dbReference>
<evidence type="ECO:0000256" key="8">
    <source>
        <dbReference type="ARBA" id="ARBA00023163"/>
    </source>
</evidence>
<evidence type="ECO:0000256" key="2">
    <source>
        <dbReference type="ARBA" id="ARBA00001947"/>
    </source>
</evidence>
<dbReference type="PANTHER" id="PTHR10815">
    <property type="entry name" value="METHYLATED-DNA--PROTEIN-CYSTEINE METHYLTRANSFERASE"/>
    <property type="match status" value="1"/>
</dbReference>
<evidence type="ECO:0000256" key="5">
    <source>
        <dbReference type="ARBA" id="ARBA00022763"/>
    </source>
</evidence>
<dbReference type="InterPro" id="IPR036217">
    <property type="entry name" value="MethylDNA_cys_MeTrfase_DNAb"/>
</dbReference>
<dbReference type="CDD" id="cd06445">
    <property type="entry name" value="ATase"/>
    <property type="match status" value="1"/>
</dbReference>
<dbReference type="InterPro" id="IPR036388">
    <property type="entry name" value="WH-like_DNA-bd_sf"/>
</dbReference>
<dbReference type="PANTHER" id="PTHR10815:SF14">
    <property type="entry name" value="BIFUNCTIONAL TRANSCRIPTIONAL ACTIVATOR_DNA REPAIR ENZYME ADA"/>
    <property type="match status" value="1"/>
</dbReference>
<keyword evidence="13" id="KW-1185">Reference proteome</keyword>
<dbReference type="Pfam" id="PF01035">
    <property type="entry name" value="DNA_binding_1"/>
    <property type="match status" value="1"/>
</dbReference>
<comment type="catalytic activity">
    <reaction evidence="10">
        <text>a 6-O-methyl-2'-deoxyguanosine in DNA + L-cysteinyl-[protein] = S-methyl-L-cysteinyl-[protein] + a 2'-deoxyguanosine in DNA</text>
        <dbReference type="Rhea" id="RHEA:24000"/>
        <dbReference type="Rhea" id="RHEA-COMP:10131"/>
        <dbReference type="Rhea" id="RHEA-COMP:10132"/>
        <dbReference type="Rhea" id="RHEA-COMP:11367"/>
        <dbReference type="Rhea" id="RHEA-COMP:11368"/>
        <dbReference type="ChEBI" id="CHEBI:29950"/>
        <dbReference type="ChEBI" id="CHEBI:82612"/>
        <dbReference type="ChEBI" id="CHEBI:85445"/>
        <dbReference type="ChEBI" id="CHEBI:85448"/>
        <dbReference type="EC" id="2.1.1.63"/>
    </reaction>
</comment>
<dbReference type="Proteomes" id="UP000825886">
    <property type="component" value="Chromosome"/>
</dbReference>
<dbReference type="InterPro" id="IPR036631">
    <property type="entry name" value="MGMT_N_sf"/>
</dbReference>
<evidence type="ECO:0000259" key="11">
    <source>
        <dbReference type="PROSITE" id="PS01124"/>
    </source>
</evidence>
<dbReference type="InterPro" id="IPR016221">
    <property type="entry name" value="Bifunct_regulatory_prot_Ada"/>
</dbReference>
<dbReference type="GO" id="GO:0003677">
    <property type="term" value="F:DNA binding"/>
    <property type="evidence" value="ECO:0007669"/>
    <property type="project" value="UniProtKB-KW"/>
</dbReference>
<dbReference type="PROSITE" id="PS00374">
    <property type="entry name" value="MGMT"/>
    <property type="match status" value="1"/>
</dbReference>
<reference evidence="12 13" key="1">
    <citation type="submission" date="2021-08" db="EMBL/GenBank/DDBJ databases">
        <title>Culture and genomic analysis of Symbiopectobacterium purcellii sp. nov. gen. nov., isolated from the leafhopper Empoasca decipiens.</title>
        <authorList>
            <person name="Nadal-Jimenez P."/>
            <person name="Siozios S."/>
            <person name="Halliday N."/>
            <person name="Camara M."/>
            <person name="Hurst G.D.D."/>
        </authorList>
    </citation>
    <scope>NUCLEOTIDE SEQUENCE [LARGE SCALE GENOMIC DNA]</scope>
    <source>
        <strain evidence="12 13">SyEd1</strain>
    </source>
</reference>
<dbReference type="InterPro" id="IPR009057">
    <property type="entry name" value="Homeodomain-like_sf"/>
</dbReference>
<dbReference type="InterPro" id="IPR014048">
    <property type="entry name" value="MethylDNA_cys_MeTrfase_DNA-bd"/>
</dbReference>
<dbReference type="InterPro" id="IPR004026">
    <property type="entry name" value="Ada_DNA_repair_Zn-bd"/>
</dbReference>
<keyword evidence="5" id="KW-0227">DNA damage</keyword>
<dbReference type="SUPFAM" id="SSF46689">
    <property type="entry name" value="Homeodomain-like"/>
    <property type="match status" value="1"/>
</dbReference>
<dbReference type="NCBIfam" id="TIGR00589">
    <property type="entry name" value="ogt"/>
    <property type="match status" value="1"/>
</dbReference>
<gene>
    <name evidence="12" type="primary">ada</name>
    <name evidence="12" type="ORF">K6K13_19815</name>
</gene>
<evidence type="ECO:0000256" key="4">
    <source>
        <dbReference type="ARBA" id="ARBA00022679"/>
    </source>
</evidence>
<comment type="cofactor">
    <cofactor evidence="2">
        <name>Zn(2+)</name>
        <dbReference type="ChEBI" id="CHEBI:29105"/>
    </cofactor>
</comment>
<evidence type="ECO:0000256" key="10">
    <source>
        <dbReference type="ARBA" id="ARBA00049348"/>
    </source>
</evidence>
<name>A0ABX9AKR6_9ENTR</name>
<dbReference type="PROSITE" id="PS01124">
    <property type="entry name" value="HTH_ARAC_FAMILY_2"/>
    <property type="match status" value="1"/>
</dbReference>
<feature type="domain" description="HTH araC/xylS-type" evidence="11">
    <location>
        <begin position="101"/>
        <end position="192"/>
    </location>
</feature>
<dbReference type="SMART" id="SM00342">
    <property type="entry name" value="HTH_ARAC"/>
    <property type="match status" value="1"/>
</dbReference>
<dbReference type="InterPro" id="IPR035451">
    <property type="entry name" value="Ada-like_dom_sf"/>
</dbReference>
<keyword evidence="6" id="KW-0805">Transcription regulation</keyword>
<dbReference type="NCBIfam" id="NF011964">
    <property type="entry name" value="PRK15435.1"/>
    <property type="match status" value="1"/>
</dbReference>
<keyword evidence="7" id="KW-0010">Activator</keyword>
<accession>A0ABX9AKR6</accession>
<evidence type="ECO:0000256" key="7">
    <source>
        <dbReference type="ARBA" id="ARBA00023159"/>
    </source>
</evidence>
<protein>
    <submittedName>
        <fullName evidence="12">Bifunctional DNA-binding transcriptional regulator/O6-methylguanine-DNA methyltransferase Ada</fullName>
        <ecNumber evidence="12">2.1.1.-</ecNumber>
    </submittedName>
</protein>
<dbReference type="Pfam" id="PF12833">
    <property type="entry name" value="HTH_18"/>
    <property type="match status" value="1"/>
</dbReference>
<dbReference type="EMBL" id="CP081864">
    <property type="protein sequence ID" value="QZN95411.1"/>
    <property type="molecule type" value="Genomic_DNA"/>
</dbReference>
<dbReference type="Gene3D" id="3.40.10.10">
    <property type="entry name" value="DNA Methylphosphotriester Repair Domain"/>
    <property type="match status" value="1"/>
</dbReference>
<comment type="catalytic activity">
    <reaction evidence="1">
        <text>a 4-O-methyl-thymidine in DNA + L-cysteinyl-[protein] = a thymidine in DNA + S-methyl-L-cysteinyl-[protein]</text>
        <dbReference type="Rhea" id="RHEA:53428"/>
        <dbReference type="Rhea" id="RHEA-COMP:10131"/>
        <dbReference type="Rhea" id="RHEA-COMP:10132"/>
        <dbReference type="Rhea" id="RHEA-COMP:13555"/>
        <dbReference type="Rhea" id="RHEA-COMP:13556"/>
        <dbReference type="ChEBI" id="CHEBI:29950"/>
        <dbReference type="ChEBI" id="CHEBI:82612"/>
        <dbReference type="ChEBI" id="CHEBI:137386"/>
        <dbReference type="ChEBI" id="CHEBI:137387"/>
        <dbReference type="EC" id="2.1.1.63"/>
    </reaction>
</comment>
<evidence type="ECO:0000256" key="3">
    <source>
        <dbReference type="ARBA" id="ARBA00022603"/>
    </source>
</evidence>
<organism evidence="12 13">
    <name type="scientific">Symbiopectobacterium purcellii</name>
    <dbReference type="NCBI Taxonomy" id="2871826"/>
    <lineage>
        <taxon>Bacteria</taxon>
        <taxon>Pseudomonadati</taxon>
        <taxon>Pseudomonadota</taxon>
        <taxon>Gammaproteobacteria</taxon>
        <taxon>Enterobacterales</taxon>
        <taxon>Enterobacteriaceae</taxon>
    </lineage>
</organism>
<dbReference type="SUPFAM" id="SSF57884">
    <property type="entry name" value="Ada DNA repair protein, N-terminal domain (N-Ada 10)"/>
    <property type="match status" value="1"/>
</dbReference>
<dbReference type="Pfam" id="PF02805">
    <property type="entry name" value="Ada_Zn_binding"/>
    <property type="match status" value="1"/>
</dbReference>
<evidence type="ECO:0000256" key="9">
    <source>
        <dbReference type="ARBA" id="ARBA00023204"/>
    </source>
</evidence>
<evidence type="ECO:0000313" key="12">
    <source>
        <dbReference type="EMBL" id="QZN95411.1"/>
    </source>
</evidence>
<proteinExistence type="predicted"/>
<dbReference type="InterPro" id="IPR001497">
    <property type="entry name" value="MethylDNA_cys_MeTrfase_AS"/>
</dbReference>
<dbReference type="RefSeq" id="WP_222158511.1">
    <property type="nucleotide sequence ID" value="NZ_CP081864.1"/>
</dbReference>
<sequence length="364" mass="39548">MSTNERAFPEEERAQRENSWWDALCRRDKQADGRFVYGVKTTGIFCMPSCASRLPLRENVQFFVDAEAARRAGFRPCKRCCPGNPSREQRQGAAITHACQLMAQAETSLTLAQVATAVGISPYHFHRLFKAQVGVTPKRYAAALRGQRVRALLSGNAPVTQAALAAGFHSSEQFYQESHQLLGMPPRSFKHKGQGMTIHFAIGACSLGATLVAESERGVCAVLLGDDATALINELHALFANATLVAGDATFEQRMALVIRAIDSPGAPLALPLDIRGTAFQLRVWQALRDIPRGTTLSYRDVAEKIGQPDAVRAVAGACAANRLAVIVPCHRVIRTDGALSGYRWGIARKRQLLESEAKGSHDG</sequence>
<dbReference type="InterPro" id="IPR018060">
    <property type="entry name" value="HTH_AraC"/>
</dbReference>
<keyword evidence="9" id="KW-0234">DNA repair</keyword>
<keyword evidence="8" id="KW-0804">Transcription</keyword>